<keyword evidence="2" id="KW-1185">Reference proteome</keyword>
<dbReference type="AlphaFoldDB" id="A0A2S0VRS9"/>
<organism evidence="1 2">
    <name type="scientific">Saccharobesus litoralis</name>
    <dbReference type="NCBI Taxonomy" id="2172099"/>
    <lineage>
        <taxon>Bacteria</taxon>
        <taxon>Pseudomonadati</taxon>
        <taxon>Pseudomonadota</taxon>
        <taxon>Gammaproteobacteria</taxon>
        <taxon>Alteromonadales</taxon>
        <taxon>Alteromonadaceae</taxon>
        <taxon>Saccharobesus</taxon>
    </lineage>
</organism>
<gene>
    <name evidence="1" type="ORF">C2869_10935</name>
</gene>
<sequence>MIRLDRRGWNNVLIFASLTMILLFNGVHNKLLNNEPELGSMHAVFPSEQILLTLDMPGVSIERVGRGWRANPAKQYTEQQLEKLIVAWQAMQGELLSATQAAAYQVNTHPDYVVTAWFAGQRQGYVLQIYVEQTGLLINDIQQDVWLRVDDAKLDTLFIN</sequence>
<reference evidence="1 2" key="1">
    <citation type="submission" date="2018-01" db="EMBL/GenBank/DDBJ databases">
        <title>Genome sequence of a Cantenovulum-like bacteria.</title>
        <authorList>
            <person name="Tan W.R."/>
            <person name="Lau N.-S."/>
            <person name="Go F."/>
            <person name="Amirul A.-A.A."/>
        </authorList>
    </citation>
    <scope>NUCLEOTIDE SEQUENCE [LARGE SCALE GENOMIC DNA]</scope>
    <source>
        <strain evidence="1 2">CCB-QB4</strain>
    </source>
</reference>
<evidence type="ECO:0000313" key="2">
    <source>
        <dbReference type="Proteomes" id="UP000244441"/>
    </source>
</evidence>
<protein>
    <submittedName>
        <fullName evidence="1">Uncharacterized protein</fullName>
    </submittedName>
</protein>
<dbReference type="KEGG" id="cate:C2869_10935"/>
<dbReference type="RefSeq" id="WP_108602974.1">
    <property type="nucleotide sequence ID" value="NZ_CP026604.1"/>
</dbReference>
<accession>A0A2S0VRS9</accession>
<evidence type="ECO:0000313" key="1">
    <source>
        <dbReference type="EMBL" id="AWB66918.1"/>
    </source>
</evidence>
<dbReference type="Proteomes" id="UP000244441">
    <property type="component" value="Chromosome"/>
</dbReference>
<proteinExistence type="predicted"/>
<dbReference type="EMBL" id="CP026604">
    <property type="protein sequence ID" value="AWB66918.1"/>
    <property type="molecule type" value="Genomic_DNA"/>
</dbReference>
<name>A0A2S0VRS9_9ALTE</name>
<dbReference type="OrthoDB" id="5587008at2"/>